<protein>
    <submittedName>
        <fullName evidence="1">Uncharacterized protein</fullName>
    </submittedName>
</protein>
<organism evidence="1 2">
    <name type="scientific">Artomyces pyxidatus</name>
    <dbReference type="NCBI Taxonomy" id="48021"/>
    <lineage>
        <taxon>Eukaryota</taxon>
        <taxon>Fungi</taxon>
        <taxon>Dikarya</taxon>
        <taxon>Basidiomycota</taxon>
        <taxon>Agaricomycotina</taxon>
        <taxon>Agaricomycetes</taxon>
        <taxon>Russulales</taxon>
        <taxon>Auriscalpiaceae</taxon>
        <taxon>Artomyces</taxon>
    </lineage>
</organism>
<comment type="caution">
    <text evidence="1">The sequence shown here is derived from an EMBL/GenBank/DDBJ whole genome shotgun (WGS) entry which is preliminary data.</text>
</comment>
<reference evidence="1" key="2">
    <citation type="journal article" date="2022" name="New Phytol.">
        <title>Evolutionary transition to the ectomycorrhizal habit in the genomes of a hyperdiverse lineage of mushroom-forming fungi.</title>
        <authorList>
            <person name="Looney B."/>
            <person name="Miyauchi S."/>
            <person name="Morin E."/>
            <person name="Drula E."/>
            <person name="Courty P.E."/>
            <person name="Kohler A."/>
            <person name="Kuo A."/>
            <person name="LaButti K."/>
            <person name="Pangilinan J."/>
            <person name="Lipzen A."/>
            <person name="Riley R."/>
            <person name="Andreopoulos W."/>
            <person name="He G."/>
            <person name="Johnson J."/>
            <person name="Nolan M."/>
            <person name="Tritt A."/>
            <person name="Barry K.W."/>
            <person name="Grigoriev I.V."/>
            <person name="Nagy L.G."/>
            <person name="Hibbett D."/>
            <person name="Henrissat B."/>
            <person name="Matheny P.B."/>
            <person name="Labbe J."/>
            <person name="Martin F.M."/>
        </authorList>
    </citation>
    <scope>NUCLEOTIDE SEQUENCE</scope>
    <source>
        <strain evidence="1">HHB10654</strain>
    </source>
</reference>
<evidence type="ECO:0000313" key="1">
    <source>
        <dbReference type="EMBL" id="KAI0060973.1"/>
    </source>
</evidence>
<dbReference type="EMBL" id="MU277215">
    <property type="protein sequence ID" value="KAI0060973.1"/>
    <property type="molecule type" value="Genomic_DNA"/>
</dbReference>
<reference evidence="1" key="1">
    <citation type="submission" date="2021-03" db="EMBL/GenBank/DDBJ databases">
        <authorList>
            <consortium name="DOE Joint Genome Institute"/>
            <person name="Ahrendt S."/>
            <person name="Looney B.P."/>
            <person name="Miyauchi S."/>
            <person name="Morin E."/>
            <person name="Drula E."/>
            <person name="Courty P.E."/>
            <person name="Chicoki N."/>
            <person name="Fauchery L."/>
            <person name="Kohler A."/>
            <person name="Kuo A."/>
            <person name="Labutti K."/>
            <person name="Pangilinan J."/>
            <person name="Lipzen A."/>
            <person name="Riley R."/>
            <person name="Andreopoulos W."/>
            <person name="He G."/>
            <person name="Johnson J."/>
            <person name="Barry K.W."/>
            <person name="Grigoriev I.V."/>
            <person name="Nagy L."/>
            <person name="Hibbett D."/>
            <person name="Henrissat B."/>
            <person name="Matheny P.B."/>
            <person name="Labbe J."/>
            <person name="Martin F."/>
        </authorList>
    </citation>
    <scope>NUCLEOTIDE SEQUENCE</scope>
    <source>
        <strain evidence="1">HHB10654</strain>
    </source>
</reference>
<sequence>MTVAYRSKRRRIRRRQPGHCAEYARLATDRYSKQAQRNRSRPDIRSRVSETCTPRCLHRRLEQTGLSNLPDTIERGRALLRLRAETPSCHNVHFDDAGAPSVPLSYHRACSSWISSFEEFGSLDPCNYPGALASDWDRGCTSAEGCGGRGAY</sequence>
<feature type="non-terminal residue" evidence="1">
    <location>
        <position position="152"/>
    </location>
</feature>
<proteinExistence type="predicted"/>
<evidence type="ECO:0000313" key="2">
    <source>
        <dbReference type="Proteomes" id="UP000814140"/>
    </source>
</evidence>
<keyword evidence="2" id="KW-1185">Reference proteome</keyword>
<accession>A0ACB8SWU7</accession>
<dbReference type="Proteomes" id="UP000814140">
    <property type="component" value="Unassembled WGS sequence"/>
</dbReference>
<name>A0ACB8SWU7_9AGAM</name>
<gene>
    <name evidence="1" type="ORF">BV25DRAFT_1827201</name>
</gene>